<protein>
    <submittedName>
        <fullName evidence="3">IstA3</fullName>
    </submittedName>
</protein>
<dbReference type="InterPro" id="IPR036397">
    <property type="entry name" value="RNaseH_sf"/>
</dbReference>
<dbReference type="InterPro" id="IPR012337">
    <property type="entry name" value="RNaseH-like_sf"/>
</dbReference>
<evidence type="ECO:0000256" key="1">
    <source>
        <dbReference type="ARBA" id="ARBA00009277"/>
    </source>
</evidence>
<dbReference type="AlphaFoldDB" id="A0A1V1NT24"/>
<organism evidence="3 4">
    <name type="scientific">Candidatus Magnetoglobus multicellularis str. Araruama</name>
    <dbReference type="NCBI Taxonomy" id="890399"/>
    <lineage>
        <taxon>Bacteria</taxon>
        <taxon>Pseudomonadati</taxon>
        <taxon>Thermodesulfobacteriota</taxon>
        <taxon>Desulfobacteria</taxon>
        <taxon>Desulfobacterales</taxon>
        <taxon>Desulfobacteraceae</taxon>
        <taxon>Candidatus Magnetoglobus</taxon>
    </lineage>
</organism>
<feature type="domain" description="Integrase catalytic" evidence="2">
    <location>
        <begin position="1"/>
        <end position="129"/>
    </location>
</feature>
<dbReference type="EMBL" id="ATBP01002553">
    <property type="protein sequence ID" value="ETR65729.1"/>
    <property type="molecule type" value="Genomic_DNA"/>
</dbReference>
<dbReference type="Gene3D" id="3.30.420.10">
    <property type="entry name" value="Ribonuclease H-like superfamily/Ribonuclease H"/>
    <property type="match status" value="1"/>
</dbReference>
<reference evidence="4" key="1">
    <citation type="submission" date="2012-11" db="EMBL/GenBank/DDBJ databases">
        <authorList>
            <person name="Lucero-Rivera Y.E."/>
            <person name="Tovar-Ramirez D."/>
        </authorList>
    </citation>
    <scope>NUCLEOTIDE SEQUENCE [LARGE SCALE GENOMIC DNA]</scope>
    <source>
        <strain evidence="4">Araruama</strain>
    </source>
</reference>
<comment type="similarity">
    <text evidence="1">Belongs to the transposase IS21/IS408/IS1162 family.</text>
</comment>
<evidence type="ECO:0000313" key="4">
    <source>
        <dbReference type="Proteomes" id="UP000189670"/>
    </source>
</evidence>
<dbReference type="PANTHER" id="PTHR35004:SF6">
    <property type="entry name" value="TRANSPOSASE"/>
    <property type="match status" value="1"/>
</dbReference>
<dbReference type="Pfam" id="PF22483">
    <property type="entry name" value="Mu-transpos_C_2"/>
    <property type="match status" value="1"/>
</dbReference>
<dbReference type="GO" id="GO:0015074">
    <property type="term" value="P:DNA integration"/>
    <property type="evidence" value="ECO:0007669"/>
    <property type="project" value="InterPro"/>
</dbReference>
<dbReference type="SUPFAM" id="SSF53098">
    <property type="entry name" value="Ribonuclease H-like"/>
    <property type="match status" value="1"/>
</dbReference>
<name>A0A1V1NT24_9BACT</name>
<sequence>MDQTIESVLELHEQAFKKLDGIPETITYDNMTTVGKHVGPGEIWINPKFKAFAKKYGFKVIILPPGKKDRHGLVERPFHYIENNCLKGREFLDFEHLRSHGQLWLDNKANVRVHGSLRERPVDRLEKERHFLEKHPDNKFEMYKEINNRLIHRDFCVIVDTNRYSVHPDLVGKKANIRIYKERLEIWVDNKQEAIHVLLEGKYGKAVLVEHDAAYRGTNYQSVLLKKAILRLGEPAESYFTGLKRERGKAAGYHLQRILKMADRYGSDVVSGAISHAMRHGVYNADAIERIISGKNIKKRRINP</sequence>
<accession>A0A1V1NT24</accession>
<dbReference type="PANTHER" id="PTHR35004">
    <property type="entry name" value="TRANSPOSASE RV3428C-RELATED"/>
    <property type="match status" value="1"/>
</dbReference>
<evidence type="ECO:0000313" key="3">
    <source>
        <dbReference type="EMBL" id="ETR65729.1"/>
    </source>
</evidence>
<dbReference type="PROSITE" id="PS50994">
    <property type="entry name" value="INTEGRASE"/>
    <property type="match status" value="1"/>
</dbReference>
<proteinExistence type="inferred from homology"/>
<gene>
    <name evidence="3" type="ORF">OMM_05939</name>
</gene>
<comment type="caution">
    <text evidence="3">The sequence shown here is derived from an EMBL/GenBank/DDBJ whole genome shotgun (WGS) entry which is preliminary data.</text>
</comment>
<evidence type="ECO:0000259" key="2">
    <source>
        <dbReference type="PROSITE" id="PS50994"/>
    </source>
</evidence>
<dbReference type="InterPro" id="IPR054353">
    <property type="entry name" value="IstA-like_C"/>
</dbReference>
<dbReference type="GO" id="GO:0003676">
    <property type="term" value="F:nucleic acid binding"/>
    <property type="evidence" value="ECO:0007669"/>
    <property type="project" value="InterPro"/>
</dbReference>
<dbReference type="InterPro" id="IPR001584">
    <property type="entry name" value="Integrase_cat-core"/>
</dbReference>
<dbReference type="Proteomes" id="UP000189670">
    <property type="component" value="Unassembled WGS sequence"/>
</dbReference>